<comment type="caution">
    <text evidence="4">The sequence shown here is derived from an EMBL/GenBank/DDBJ whole genome shotgun (WGS) entry which is preliminary data.</text>
</comment>
<sequence>MKIQRTAFTRGFAASRKQASSGTGTGARAAGIGPRHFFKNLPKVPMTQYLEKGELSKDMLYSGYRPIMYPVKQNPLFRNKHDLMREWRGGSGTTKKAQESAPHMLDPRLFGEAGTGGIATCGVNGIWKHGPPIPDKTLPLSIWNSSCMVMEVYNEWGAVPRDVVKAIKPFDGGGVSRAGRRGRTRS</sequence>
<dbReference type="AlphaFoldDB" id="A0AAV5RS35"/>
<evidence type="ECO:0000313" key="5">
    <source>
        <dbReference type="Proteomes" id="UP001377567"/>
    </source>
</evidence>
<dbReference type="InterPro" id="IPR014804">
    <property type="entry name" value="Pet20-like"/>
</dbReference>
<accession>A0AAV5RS35</accession>
<feature type="compositionally biased region" description="Low complexity" evidence="3">
    <location>
        <begin position="19"/>
        <end position="31"/>
    </location>
</feature>
<protein>
    <submittedName>
        <fullName evidence="4">Sue1 protein</fullName>
    </submittedName>
</protein>
<gene>
    <name evidence="4" type="ORF">DAKH74_001340</name>
</gene>
<comment type="subcellular location">
    <subcellularLocation>
        <location evidence="1">Mitochondrion</location>
    </subcellularLocation>
</comment>
<keyword evidence="2" id="KW-0496">Mitochondrion</keyword>
<reference evidence="4 5" key="1">
    <citation type="journal article" date="2023" name="Elife">
        <title>Identification of key yeast species and microbe-microbe interactions impacting larval growth of Drosophila in the wild.</title>
        <authorList>
            <person name="Mure A."/>
            <person name="Sugiura Y."/>
            <person name="Maeda R."/>
            <person name="Honda K."/>
            <person name="Sakurai N."/>
            <person name="Takahashi Y."/>
            <person name="Watada M."/>
            <person name="Katoh T."/>
            <person name="Gotoh A."/>
            <person name="Gotoh Y."/>
            <person name="Taniguchi I."/>
            <person name="Nakamura K."/>
            <person name="Hayashi T."/>
            <person name="Katayama T."/>
            <person name="Uemura T."/>
            <person name="Hattori Y."/>
        </authorList>
    </citation>
    <scope>NUCLEOTIDE SEQUENCE [LARGE SCALE GENOMIC DNA]</scope>
    <source>
        <strain evidence="4 5">KH-74</strain>
    </source>
</reference>
<dbReference type="Proteomes" id="UP001377567">
    <property type="component" value="Unassembled WGS sequence"/>
</dbReference>
<organism evidence="4 5">
    <name type="scientific">Maudiozyma humilis</name>
    <name type="common">Sour dough yeast</name>
    <name type="synonym">Kazachstania humilis</name>
    <dbReference type="NCBI Taxonomy" id="51915"/>
    <lineage>
        <taxon>Eukaryota</taxon>
        <taxon>Fungi</taxon>
        <taxon>Dikarya</taxon>
        <taxon>Ascomycota</taxon>
        <taxon>Saccharomycotina</taxon>
        <taxon>Saccharomycetes</taxon>
        <taxon>Saccharomycetales</taxon>
        <taxon>Saccharomycetaceae</taxon>
        <taxon>Maudiozyma</taxon>
    </lineage>
</organism>
<evidence type="ECO:0000256" key="3">
    <source>
        <dbReference type="SAM" id="MobiDB-lite"/>
    </source>
</evidence>
<evidence type="ECO:0000256" key="2">
    <source>
        <dbReference type="ARBA" id="ARBA00023128"/>
    </source>
</evidence>
<keyword evidence="5" id="KW-1185">Reference proteome</keyword>
<proteinExistence type="predicted"/>
<dbReference type="Pfam" id="PF08692">
    <property type="entry name" value="Pet20"/>
    <property type="match status" value="1"/>
</dbReference>
<name>A0AAV5RS35_MAUHU</name>
<feature type="region of interest" description="Disordered" evidence="3">
    <location>
        <begin position="1"/>
        <end position="32"/>
    </location>
</feature>
<dbReference type="EMBL" id="BTGD01000001">
    <property type="protein sequence ID" value="GMM53518.1"/>
    <property type="molecule type" value="Genomic_DNA"/>
</dbReference>
<evidence type="ECO:0000256" key="1">
    <source>
        <dbReference type="ARBA" id="ARBA00004173"/>
    </source>
</evidence>
<dbReference type="GO" id="GO:0005739">
    <property type="term" value="C:mitochondrion"/>
    <property type="evidence" value="ECO:0007669"/>
    <property type="project" value="UniProtKB-SubCell"/>
</dbReference>
<evidence type="ECO:0000313" key="4">
    <source>
        <dbReference type="EMBL" id="GMM53518.1"/>
    </source>
</evidence>